<evidence type="ECO:0000256" key="6">
    <source>
        <dbReference type="PIRSR" id="PIRSR602403-1"/>
    </source>
</evidence>
<keyword evidence="3 6" id="KW-0479">Metal-binding</keyword>
<dbReference type="OrthoDB" id="1470350at2759"/>
<keyword evidence="8" id="KW-1185">Reference proteome</keyword>
<dbReference type="RefSeq" id="XP_045955625.1">
    <property type="nucleotide sequence ID" value="XM_046103596.1"/>
</dbReference>
<dbReference type="Pfam" id="PF00067">
    <property type="entry name" value="p450"/>
    <property type="match status" value="1"/>
</dbReference>
<proteinExistence type="inferred from homology"/>
<sequence length="254" mass="29105">MRRYFQKMPDDASLMIRERQRILLEGGVSEEDSYRIQSTLSNAYFNTIPTLYWTVYEIYSRPALLEAIRDEIRSRATQKSEDGFVLDIAILQTECHLLLSAYQETQRLRHAQVAFRSILEDTLIDQYMLKKGHHVNHFDPYRFMPARTGETEAKSRILPTSFLPWGAAPWLCPARQFASTEILIIVALLVLRTNLVPADGNGWEQDPPIEKIKIATLPHPLHDTRFKILPREEGAGTWKVVIGKSKARIALASG</sequence>
<keyword evidence="4 6" id="KW-0408">Iron</keyword>
<dbReference type="GO" id="GO:0020037">
    <property type="term" value="F:heme binding"/>
    <property type="evidence" value="ECO:0007669"/>
    <property type="project" value="InterPro"/>
</dbReference>
<dbReference type="InterPro" id="IPR036396">
    <property type="entry name" value="Cyt_P450_sf"/>
</dbReference>
<evidence type="ECO:0000313" key="7">
    <source>
        <dbReference type="EMBL" id="KAH6649118.1"/>
    </source>
</evidence>
<name>A0A9P8ZVQ7_9PEZI</name>
<keyword evidence="5" id="KW-0503">Monooxygenase</keyword>
<accession>A0A9P8ZVQ7</accession>
<evidence type="ECO:0000256" key="2">
    <source>
        <dbReference type="ARBA" id="ARBA00010617"/>
    </source>
</evidence>
<evidence type="ECO:0000313" key="8">
    <source>
        <dbReference type="Proteomes" id="UP000758603"/>
    </source>
</evidence>
<dbReference type="GO" id="GO:0004497">
    <property type="term" value="F:monooxygenase activity"/>
    <property type="evidence" value="ECO:0007669"/>
    <property type="project" value="UniProtKB-KW"/>
</dbReference>
<reference evidence="7" key="1">
    <citation type="journal article" date="2021" name="Nat. Commun.">
        <title>Genetic determinants of endophytism in the Arabidopsis root mycobiome.</title>
        <authorList>
            <person name="Mesny F."/>
            <person name="Miyauchi S."/>
            <person name="Thiergart T."/>
            <person name="Pickel B."/>
            <person name="Atanasova L."/>
            <person name="Karlsson M."/>
            <person name="Huettel B."/>
            <person name="Barry K.W."/>
            <person name="Haridas S."/>
            <person name="Chen C."/>
            <person name="Bauer D."/>
            <person name="Andreopoulos W."/>
            <person name="Pangilinan J."/>
            <person name="LaButti K."/>
            <person name="Riley R."/>
            <person name="Lipzen A."/>
            <person name="Clum A."/>
            <person name="Drula E."/>
            <person name="Henrissat B."/>
            <person name="Kohler A."/>
            <person name="Grigoriev I.V."/>
            <person name="Martin F.M."/>
            <person name="Hacquard S."/>
        </authorList>
    </citation>
    <scope>NUCLEOTIDE SEQUENCE</scope>
    <source>
        <strain evidence="7">MPI-SDFR-AT-0073</strain>
    </source>
</reference>
<comment type="similarity">
    <text evidence="2">Belongs to the cytochrome P450 family.</text>
</comment>
<feature type="binding site" description="axial binding residue" evidence="6">
    <location>
        <position position="172"/>
    </location>
    <ligand>
        <name>heme</name>
        <dbReference type="ChEBI" id="CHEBI:30413"/>
    </ligand>
    <ligandPart>
        <name>Fe</name>
        <dbReference type="ChEBI" id="CHEBI:18248"/>
    </ligandPart>
</feature>
<keyword evidence="5" id="KW-0560">Oxidoreductase</keyword>
<comment type="cofactor">
    <cofactor evidence="1 6">
        <name>heme</name>
        <dbReference type="ChEBI" id="CHEBI:30413"/>
    </cofactor>
</comment>
<dbReference type="Proteomes" id="UP000758603">
    <property type="component" value="Unassembled WGS sequence"/>
</dbReference>
<evidence type="ECO:0000256" key="3">
    <source>
        <dbReference type="ARBA" id="ARBA00022723"/>
    </source>
</evidence>
<dbReference type="GO" id="GO:0005506">
    <property type="term" value="F:iron ion binding"/>
    <property type="evidence" value="ECO:0007669"/>
    <property type="project" value="InterPro"/>
</dbReference>
<evidence type="ECO:0000256" key="1">
    <source>
        <dbReference type="ARBA" id="ARBA00001971"/>
    </source>
</evidence>
<dbReference type="PANTHER" id="PTHR47582">
    <property type="entry name" value="P450, PUTATIVE (EUROFUNG)-RELATED"/>
    <property type="match status" value="1"/>
</dbReference>
<dbReference type="PANTHER" id="PTHR47582:SF1">
    <property type="entry name" value="P450, PUTATIVE (EUROFUNG)-RELATED"/>
    <property type="match status" value="1"/>
</dbReference>
<gene>
    <name evidence="7" type="ORF">BKA67DRAFT_576828</name>
</gene>
<evidence type="ECO:0000256" key="5">
    <source>
        <dbReference type="ARBA" id="ARBA00023033"/>
    </source>
</evidence>
<dbReference type="AlphaFoldDB" id="A0A9P8ZVQ7"/>
<dbReference type="PRINTS" id="PR00465">
    <property type="entry name" value="EP450IV"/>
</dbReference>
<dbReference type="InterPro" id="IPR002403">
    <property type="entry name" value="Cyt_P450_E_grp-IV"/>
</dbReference>
<dbReference type="Gene3D" id="1.10.630.10">
    <property type="entry name" value="Cytochrome P450"/>
    <property type="match status" value="1"/>
</dbReference>
<dbReference type="InterPro" id="IPR053007">
    <property type="entry name" value="CYP450_monoxygenase_sec-met"/>
</dbReference>
<dbReference type="SUPFAM" id="SSF48264">
    <property type="entry name" value="Cytochrome P450"/>
    <property type="match status" value="1"/>
</dbReference>
<dbReference type="GeneID" id="70132488"/>
<protein>
    <submittedName>
        <fullName evidence="7">Cytochrome P450</fullName>
    </submittedName>
</protein>
<organism evidence="7 8">
    <name type="scientific">Truncatella angustata</name>
    <dbReference type="NCBI Taxonomy" id="152316"/>
    <lineage>
        <taxon>Eukaryota</taxon>
        <taxon>Fungi</taxon>
        <taxon>Dikarya</taxon>
        <taxon>Ascomycota</taxon>
        <taxon>Pezizomycotina</taxon>
        <taxon>Sordariomycetes</taxon>
        <taxon>Xylariomycetidae</taxon>
        <taxon>Amphisphaeriales</taxon>
        <taxon>Sporocadaceae</taxon>
        <taxon>Truncatella</taxon>
    </lineage>
</organism>
<evidence type="ECO:0000256" key="4">
    <source>
        <dbReference type="ARBA" id="ARBA00023004"/>
    </source>
</evidence>
<dbReference type="GO" id="GO:0016705">
    <property type="term" value="F:oxidoreductase activity, acting on paired donors, with incorporation or reduction of molecular oxygen"/>
    <property type="evidence" value="ECO:0007669"/>
    <property type="project" value="InterPro"/>
</dbReference>
<comment type="caution">
    <text evidence="7">The sequence shown here is derived from an EMBL/GenBank/DDBJ whole genome shotgun (WGS) entry which is preliminary data.</text>
</comment>
<keyword evidence="6" id="KW-0349">Heme</keyword>
<dbReference type="InterPro" id="IPR001128">
    <property type="entry name" value="Cyt_P450"/>
</dbReference>
<dbReference type="EMBL" id="JAGPXC010000007">
    <property type="protein sequence ID" value="KAH6649118.1"/>
    <property type="molecule type" value="Genomic_DNA"/>
</dbReference>